<gene>
    <name evidence="1" type="ORF">OTI717_LOCUS41135</name>
</gene>
<comment type="caution">
    <text evidence="1">The sequence shown here is derived from an EMBL/GenBank/DDBJ whole genome shotgun (WGS) entry which is preliminary data.</text>
</comment>
<reference evidence="1" key="1">
    <citation type="submission" date="2021-02" db="EMBL/GenBank/DDBJ databases">
        <authorList>
            <person name="Nowell W R."/>
        </authorList>
    </citation>
    <scope>NUCLEOTIDE SEQUENCE</scope>
</reference>
<dbReference type="Proteomes" id="UP000663823">
    <property type="component" value="Unassembled WGS sequence"/>
</dbReference>
<sequence length="21" mass="2135">MVTVALVVAGVVESCVKFSVP</sequence>
<organism evidence="1 2">
    <name type="scientific">Rotaria sordida</name>
    <dbReference type="NCBI Taxonomy" id="392033"/>
    <lineage>
        <taxon>Eukaryota</taxon>
        <taxon>Metazoa</taxon>
        <taxon>Spiralia</taxon>
        <taxon>Gnathifera</taxon>
        <taxon>Rotifera</taxon>
        <taxon>Eurotatoria</taxon>
        <taxon>Bdelloidea</taxon>
        <taxon>Philodinida</taxon>
        <taxon>Philodinidae</taxon>
        <taxon>Rotaria</taxon>
    </lineage>
</organism>
<feature type="non-terminal residue" evidence="1">
    <location>
        <position position="21"/>
    </location>
</feature>
<name>A0A820G4N2_9BILA</name>
<dbReference type="AlphaFoldDB" id="A0A820G4N2"/>
<dbReference type="EMBL" id="CAJOAX010038207">
    <property type="protein sequence ID" value="CAF4271965.1"/>
    <property type="molecule type" value="Genomic_DNA"/>
</dbReference>
<accession>A0A820G4N2</accession>
<proteinExistence type="predicted"/>
<protein>
    <submittedName>
        <fullName evidence="1">Uncharacterized protein</fullName>
    </submittedName>
</protein>
<evidence type="ECO:0000313" key="2">
    <source>
        <dbReference type="Proteomes" id="UP000663823"/>
    </source>
</evidence>
<evidence type="ECO:0000313" key="1">
    <source>
        <dbReference type="EMBL" id="CAF4271965.1"/>
    </source>
</evidence>